<proteinExistence type="predicted"/>
<dbReference type="Proteomes" id="UP001528850">
    <property type="component" value="Unassembled WGS sequence"/>
</dbReference>
<organism evidence="2 3">
    <name type="scientific">Luteibacter sahnii</name>
    <dbReference type="NCBI Taxonomy" id="3021977"/>
    <lineage>
        <taxon>Bacteria</taxon>
        <taxon>Pseudomonadati</taxon>
        <taxon>Pseudomonadota</taxon>
        <taxon>Gammaproteobacteria</taxon>
        <taxon>Lysobacterales</taxon>
        <taxon>Rhodanobacteraceae</taxon>
        <taxon>Luteibacter</taxon>
    </lineage>
</organism>
<evidence type="ECO:0008006" key="4">
    <source>
        <dbReference type="Google" id="ProtNLM"/>
    </source>
</evidence>
<dbReference type="EMBL" id="JARJJS010000001">
    <property type="protein sequence ID" value="MDF4024627.1"/>
    <property type="molecule type" value="Genomic_DNA"/>
</dbReference>
<feature type="region of interest" description="Disordered" evidence="1">
    <location>
        <begin position="27"/>
        <end position="116"/>
    </location>
</feature>
<feature type="compositionally biased region" description="Polar residues" evidence="1">
    <location>
        <begin position="107"/>
        <end position="116"/>
    </location>
</feature>
<evidence type="ECO:0000313" key="3">
    <source>
        <dbReference type="Proteomes" id="UP001528850"/>
    </source>
</evidence>
<feature type="compositionally biased region" description="Basic and acidic residues" evidence="1">
    <location>
        <begin position="55"/>
        <end position="65"/>
    </location>
</feature>
<keyword evidence="3" id="KW-1185">Reference proteome</keyword>
<name>A0ABT6BBJ8_9GAMM</name>
<accession>A0ABT6BBJ8</accession>
<protein>
    <recommendedName>
        <fullName evidence="4">Secreted protein</fullName>
    </recommendedName>
</protein>
<comment type="caution">
    <text evidence="2">The sequence shown here is derived from an EMBL/GenBank/DDBJ whole genome shotgun (WGS) entry which is preliminary data.</text>
</comment>
<evidence type="ECO:0000256" key="1">
    <source>
        <dbReference type="SAM" id="MobiDB-lite"/>
    </source>
</evidence>
<sequence>MSSEQGKPMKQIILAASLAIVANQAYGQSTPAQRADRPTEVTQQTANSHPQTMKETPRSRAHEPGQHWTDGMNTKRSVDPRQRDEFGAPKVTPPPGQGTDNAGGIPTSDSPAGTRK</sequence>
<feature type="compositionally biased region" description="Basic and acidic residues" evidence="1">
    <location>
        <begin position="76"/>
        <end position="87"/>
    </location>
</feature>
<feature type="compositionally biased region" description="Polar residues" evidence="1">
    <location>
        <begin position="40"/>
        <end position="54"/>
    </location>
</feature>
<evidence type="ECO:0000313" key="2">
    <source>
        <dbReference type="EMBL" id="MDF4024627.1"/>
    </source>
</evidence>
<gene>
    <name evidence="2" type="ORF">P3W24_06605</name>
</gene>
<reference evidence="2 3" key="1">
    <citation type="journal article" date="2024" name="Curr. Microbiol.">
        <title>Luteibacter sahnii sp. nov., A Novel Yellow-Colored Xanthomonadin Pigment Producing Probiotic Bacterium from Healthy Rice Seed Microbiome.</title>
        <authorList>
            <person name="Jaiswal G."/>
            <person name="Rana R."/>
            <person name="Nayak P.K."/>
            <person name="Chouhan R."/>
            <person name="Gandhi S.G."/>
            <person name="Patel H.K."/>
            <person name="Patil P.B."/>
        </authorList>
    </citation>
    <scope>NUCLEOTIDE SEQUENCE [LARGE SCALE GENOMIC DNA]</scope>
    <source>
        <strain evidence="2 3">PPL201</strain>
    </source>
</reference>